<protein>
    <submittedName>
        <fullName evidence="2">Aminoglycoside phosphotransferase</fullName>
    </submittedName>
</protein>
<evidence type="ECO:0000313" key="2">
    <source>
        <dbReference type="EMBL" id="AMJ79222.1"/>
    </source>
</evidence>
<dbReference type="AlphaFoldDB" id="A0AAC9ADJ1"/>
<dbReference type="RefSeq" id="WP_012518970.1">
    <property type="nucleotide sequence ID" value="NZ_CAXGIV010000014.1"/>
</dbReference>
<dbReference type="Proteomes" id="UP000061468">
    <property type="component" value="Chromosome"/>
</dbReference>
<dbReference type="InterPro" id="IPR002575">
    <property type="entry name" value="Aminoglycoside_PTrfase"/>
</dbReference>
<organism evidence="2 3">
    <name type="scientific">Alteromonas mediterranea</name>
    <dbReference type="NCBI Taxonomy" id="314275"/>
    <lineage>
        <taxon>Bacteria</taxon>
        <taxon>Pseudomonadati</taxon>
        <taxon>Pseudomonadota</taxon>
        <taxon>Gammaproteobacteria</taxon>
        <taxon>Alteromonadales</taxon>
        <taxon>Alteromonadaceae</taxon>
        <taxon>Alteromonas/Salinimonas group</taxon>
        <taxon>Alteromonas</taxon>
    </lineage>
</organism>
<evidence type="ECO:0000313" key="3">
    <source>
        <dbReference type="Proteomes" id="UP000061468"/>
    </source>
</evidence>
<feature type="domain" description="Aminoglycoside phosphotransferase" evidence="1">
    <location>
        <begin position="51"/>
        <end position="295"/>
    </location>
</feature>
<dbReference type="Gene3D" id="3.90.1200.10">
    <property type="match status" value="1"/>
</dbReference>
<accession>A0AAC9ADJ1</accession>
<proteinExistence type="predicted"/>
<name>A0AAC9ADJ1_9ALTE</name>
<dbReference type="SUPFAM" id="SSF56112">
    <property type="entry name" value="Protein kinase-like (PK-like)"/>
    <property type="match status" value="1"/>
</dbReference>
<dbReference type="Gene3D" id="3.30.200.20">
    <property type="entry name" value="Phosphorylase Kinase, domain 1"/>
    <property type="match status" value="1"/>
</dbReference>
<dbReference type="InterPro" id="IPR052898">
    <property type="entry name" value="ACAD10-like"/>
</dbReference>
<dbReference type="PANTHER" id="PTHR47829:SF1">
    <property type="entry name" value="HAD FAMILY PHOSPHATASE"/>
    <property type="match status" value="1"/>
</dbReference>
<dbReference type="PANTHER" id="PTHR47829">
    <property type="entry name" value="HYDROLASE, PUTATIVE (AFU_ORTHOLOGUE AFUA_1G12880)-RELATED"/>
    <property type="match status" value="1"/>
</dbReference>
<dbReference type="EMBL" id="CP013928">
    <property type="protein sequence ID" value="AMJ79222.1"/>
    <property type="molecule type" value="Genomic_DNA"/>
</dbReference>
<reference evidence="2 3" key="1">
    <citation type="submission" date="2015-12" db="EMBL/GenBank/DDBJ databases">
        <title>Intraspecies pangenome expansion in the marine bacterium Alteromonas.</title>
        <authorList>
            <person name="Lopez-Perez M."/>
            <person name="Rodriguez-Valera F."/>
        </authorList>
    </citation>
    <scope>NUCLEOTIDE SEQUENCE [LARGE SCALE GENOMIC DNA]</scope>
    <source>
        <strain evidence="2 3">UM8</strain>
    </source>
</reference>
<dbReference type="InterPro" id="IPR041726">
    <property type="entry name" value="ACAD10_11_N"/>
</dbReference>
<sequence length="380" mass="43867">MQQHVVDKADSVREGEELDVSAVHSWLKDNISATDPSLSVAIRSSNTLPKVTQYSGGASNWTYCLDYQGDNQESSQDNYQQFSLILRRAPAGTKAKGAHDMGREYRLQHALKPVYRYVPEMLGLCEDESILGTEFYVMEKFTGVIPRKNLPRGLETTDQQTKQLCTNVLDSLIELHKVDYKKAGLEHLGKGAGYIERQISGWSERYSKAKTWNVPSGKKIMRWLENNMPDQERICITHNDFRFDNVVLKPDNYTQIIGVLDWELATLGDPLMDLGNTLAYWVQADDDFLAQSTRRQPTHLPGMLSRKQVVAYYCKEMEIDVDDFTFYEVYGLFRLAGIAQQIYYRYHHKQTNNPAFKNFWIFIHYLMWRCNKAIKASGKR</sequence>
<evidence type="ECO:0000259" key="1">
    <source>
        <dbReference type="Pfam" id="PF01636"/>
    </source>
</evidence>
<gene>
    <name evidence="2" type="ORF">AV942_13400</name>
</gene>
<dbReference type="Pfam" id="PF01636">
    <property type="entry name" value="APH"/>
    <property type="match status" value="1"/>
</dbReference>
<dbReference type="InterPro" id="IPR011009">
    <property type="entry name" value="Kinase-like_dom_sf"/>
</dbReference>
<dbReference type="CDD" id="cd05154">
    <property type="entry name" value="ACAD10_11_N-like"/>
    <property type="match status" value="1"/>
</dbReference>